<organism evidence="1 2">
    <name type="scientific">Methanobrevibacter cuticularis</name>
    <dbReference type="NCBI Taxonomy" id="47311"/>
    <lineage>
        <taxon>Archaea</taxon>
        <taxon>Methanobacteriati</taxon>
        <taxon>Methanobacteriota</taxon>
        <taxon>Methanomada group</taxon>
        <taxon>Methanobacteria</taxon>
        <taxon>Methanobacteriales</taxon>
        <taxon>Methanobacteriaceae</taxon>
        <taxon>Methanobrevibacter</taxon>
    </lineage>
</organism>
<dbReference type="EMBL" id="LWMW01000109">
    <property type="protein sequence ID" value="KZX15713.1"/>
    <property type="molecule type" value="Genomic_DNA"/>
</dbReference>
<gene>
    <name evidence="1" type="ORF">MBCUT_13240</name>
</gene>
<dbReference type="PATRIC" id="fig|47311.3.peg.1449"/>
<accession>A0A166DL73</accession>
<keyword evidence="2" id="KW-1185">Reference proteome</keyword>
<dbReference type="Proteomes" id="UP000077275">
    <property type="component" value="Unassembled WGS sequence"/>
</dbReference>
<dbReference type="RefSeq" id="WP_067259902.1">
    <property type="nucleotide sequence ID" value="NZ_LWMW01000109.1"/>
</dbReference>
<protein>
    <submittedName>
        <fullName evidence="1">Uncharacterized protein</fullName>
    </submittedName>
</protein>
<dbReference type="AlphaFoldDB" id="A0A166DL73"/>
<evidence type="ECO:0000313" key="2">
    <source>
        <dbReference type="Proteomes" id="UP000077275"/>
    </source>
</evidence>
<reference evidence="1 2" key="1">
    <citation type="submission" date="2016-04" db="EMBL/GenBank/DDBJ databases">
        <title>Genome sequence of Methanobrevibacter cuticularis DSM 11139.</title>
        <authorList>
            <person name="Poehlein A."/>
            <person name="Seedorf H."/>
            <person name="Daniel R."/>
        </authorList>
    </citation>
    <scope>NUCLEOTIDE SEQUENCE [LARGE SCALE GENOMIC DNA]</scope>
    <source>
        <strain evidence="1 2">DSM 11139</strain>
    </source>
</reference>
<evidence type="ECO:0000313" key="1">
    <source>
        <dbReference type="EMBL" id="KZX15713.1"/>
    </source>
</evidence>
<name>A0A166DL73_9EURY</name>
<proteinExistence type="predicted"/>
<sequence>MPIKTINQGNLCVTFNMGECTYYIFEYLKERIEEGYSVKLDEPLFRGLKYPHFVKPTVILGMFQRLNKELKA</sequence>
<comment type="caution">
    <text evidence="1">The sequence shown here is derived from an EMBL/GenBank/DDBJ whole genome shotgun (WGS) entry which is preliminary data.</text>
</comment>